<proteinExistence type="predicted"/>
<dbReference type="OrthoDB" id="413993at2759"/>
<dbReference type="InterPro" id="IPR032466">
    <property type="entry name" value="Metal_Hydrolase"/>
</dbReference>
<dbReference type="Proteomes" id="UP000218811">
    <property type="component" value="Unassembled WGS sequence"/>
</dbReference>
<dbReference type="SUPFAM" id="SSF51556">
    <property type="entry name" value="Metallo-dependent hydrolases"/>
    <property type="match status" value="1"/>
</dbReference>
<dbReference type="AlphaFoldDB" id="A0A2H3JBZ9"/>
<dbReference type="Pfam" id="PF01026">
    <property type="entry name" value="TatD_DNase"/>
    <property type="match status" value="1"/>
</dbReference>
<dbReference type="OMA" id="VPCFGWH"/>
<keyword evidence="3" id="KW-1185">Reference proteome</keyword>
<feature type="compositionally biased region" description="Acidic residues" evidence="1">
    <location>
        <begin position="381"/>
        <end position="398"/>
    </location>
</feature>
<name>A0A2H3JBZ9_WOLCO</name>
<organism evidence="2 3">
    <name type="scientific">Wolfiporia cocos (strain MD-104)</name>
    <name type="common">Brown rot fungus</name>
    <dbReference type="NCBI Taxonomy" id="742152"/>
    <lineage>
        <taxon>Eukaryota</taxon>
        <taxon>Fungi</taxon>
        <taxon>Dikarya</taxon>
        <taxon>Basidiomycota</taxon>
        <taxon>Agaricomycotina</taxon>
        <taxon>Agaricomycetes</taxon>
        <taxon>Polyporales</taxon>
        <taxon>Phaeolaceae</taxon>
        <taxon>Wolfiporia</taxon>
    </lineage>
</organism>
<feature type="region of interest" description="Disordered" evidence="1">
    <location>
        <begin position="379"/>
        <end position="398"/>
    </location>
</feature>
<dbReference type="InterPro" id="IPR001130">
    <property type="entry name" value="TatD-like"/>
</dbReference>
<feature type="region of interest" description="Disordered" evidence="1">
    <location>
        <begin position="167"/>
        <end position="186"/>
    </location>
</feature>
<evidence type="ECO:0000313" key="3">
    <source>
        <dbReference type="Proteomes" id="UP000218811"/>
    </source>
</evidence>
<accession>A0A2H3JBZ9</accession>
<dbReference type="EMBL" id="KB467831">
    <property type="protein sequence ID" value="PCH34204.1"/>
    <property type="molecule type" value="Genomic_DNA"/>
</dbReference>
<evidence type="ECO:0000256" key="1">
    <source>
        <dbReference type="SAM" id="MobiDB-lite"/>
    </source>
</evidence>
<dbReference type="PANTHER" id="PTHR47345">
    <property type="entry name" value="CUT9-INTERACTING PROTEIN SCN1"/>
    <property type="match status" value="1"/>
</dbReference>
<dbReference type="InterPro" id="IPR053044">
    <property type="entry name" value="Metallo-hydrolase/TatD-type"/>
</dbReference>
<dbReference type="Gene3D" id="3.20.20.140">
    <property type="entry name" value="Metal-dependent hydrolases"/>
    <property type="match status" value="1"/>
</dbReference>
<evidence type="ECO:0000313" key="2">
    <source>
        <dbReference type="EMBL" id="PCH34204.1"/>
    </source>
</evidence>
<keyword evidence="2" id="KW-0378">Hydrolase</keyword>
<reference evidence="2 3" key="1">
    <citation type="journal article" date="2012" name="Science">
        <title>The Paleozoic origin of enzymatic lignin decomposition reconstructed from 31 fungal genomes.</title>
        <authorList>
            <person name="Floudas D."/>
            <person name="Binder M."/>
            <person name="Riley R."/>
            <person name="Barry K."/>
            <person name="Blanchette R.A."/>
            <person name="Henrissat B."/>
            <person name="Martinez A.T."/>
            <person name="Otillar R."/>
            <person name="Spatafora J.W."/>
            <person name="Yadav J.S."/>
            <person name="Aerts A."/>
            <person name="Benoit I."/>
            <person name="Boyd A."/>
            <person name="Carlson A."/>
            <person name="Copeland A."/>
            <person name="Coutinho P.M."/>
            <person name="de Vries R.P."/>
            <person name="Ferreira P."/>
            <person name="Findley K."/>
            <person name="Foster B."/>
            <person name="Gaskell J."/>
            <person name="Glotzer D."/>
            <person name="Gorecki P."/>
            <person name="Heitman J."/>
            <person name="Hesse C."/>
            <person name="Hori C."/>
            <person name="Igarashi K."/>
            <person name="Jurgens J.A."/>
            <person name="Kallen N."/>
            <person name="Kersten P."/>
            <person name="Kohler A."/>
            <person name="Kuees U."/>
            <person name="Kumar T.K.A."/>
            <person name="Kuo A."/>
            <person name="LaButti K."/>
            <person name="Larrondo L.F."/>
            <person name="Lindquist E."/>
            <person name="Ling A."/>
            <person name="Lombard V."/>
            <person name="Lucas S."/>
            <person name="Lundell T."/>
            <person name="Martin R."/>
            <person name="McLaughlin D.J."/>
            <person name="Morgenstern I."/>
            <person name="Morin E."/>
            <person name="Murat C."/>
            <person name="Nagy L.G."/>
            <person name="Nolan M."/>
            <person name="Ohm R.A."/>
            <person name="Patyshakuliyeva A."/>
            <person name="Rokas A."/>
            <person name="Ruiz-Duenas F.J."/>
            <person name="Sabat G."/>
            <person name="Salamov A."/>
            <person name="Samejima M."/>
            <person name="Schmutz J."/>
            <person name="Slot J.C."/>
            <person name="St John F."/>
            <person name="Stenlid J."/>
            <person name="Sun H."/>
            <person name="Sun S."/>
            <person name="Syed K."/>
            <person name="Tsang A."/>
            <person name="Wiebenga A."/>
            <person name="Young D."/>
            <person name="Pisabarro A."/>
            <person name="Eastwood D.C."/>
            <person name="Martin F."/>
            <person name="Cullen D."/>
            <person name="Grigoriev I.V."/>
            <person name="Hibbett D.S."/>
        </authorList>
    </citation>
    <scope>NUCLEOTIDE SEQUENCE [LARGE SCALE GENOMIC DNA]</scope>
    <source>
        <strain evidence="2 3">MD-104</strain>
    </source>
</reference>
<dbReference type="PANTHER" id="PTHR47345:SF1">
    <property type="entry name" value="CUT9-INTERACTING PROTEIN SCN1"/>
    <property type="match status" value="1"/>
</dbReference>
<sequence>MSAPERLHPLPADRGLLAHVIDAHCHPTDSPLDPATLAALPHRVCAMATRASDQPLVRALARAHPDRVVPCFGYHPWFVHWIALDRAPSHEAHYRALFLPGTEGSGSKASEKNEAAFARLLPYLPEPVSLEDVLKGLRADLEACPGAMLGEVGLDRVCRIPYSRPAEPPYASHEHDGDGSGGGRALSPFTTPLAHQVAVLQAQLALAVELRRNVSMHSVRAQQATIEVLAQAKTRFGQAFQDISVDMHSCGLSAQGWADIERAHPNVFLSLSTAINARAASHVDLLRAAVPSRILVESDFHDVALSAPFTWDMVVRVAEARGWRVEQSADEVGVIGKGGGPKESWGVVRRLAENWRAFEKGGHKVIPGRKQTRDKRKLLLDDSEEEESGDELDGVGAV</sequence>
<protein>
    <submittedName>
        <fullName evidence="2">Metallo-dependent hydrolase</fullName>
    </submittedName>
</protein>
<dbReference type="GO" id="GO:0016788">
    <property type="term" value="F:hydrolase activity, acting on ester bonds"/>
    <property type="evidence" value="ECO:0007669"/>
    <property type="project" value="InterPro"/>
</dbReference>
<gene>
    <name evidence="2" type="ORF">WOLCODRAFT_142025</name>
</gene>